<feature type="transmembrane region" description="Helical" evidence="1">
    <location>
        <begin position="46"/>
        <end position="65"/>
    </location>
</feature>
<reference evidence="2 3" key="1">
    <citation type="journal article" date="2020" name="Nature">
        <title>Six reference-quality genomes reveal evolution of bat adaptations.</title>
        <authorList>
            <person name="Jebb D."/>
            <person name="Huang Z."/>
            <person name="Pippel M."/>
            <person name="Hughes G.M."/>
            <person name="Lavrichenko K."/>
            <person name="Devanna P."/>
            <person name="Winkler S."/>
            <person name="Jermiin L.S."/>
            <person name="Skirmuntt E.C."/>
            <person name="Katzourakis A."/>
            <person name="Burkitt-Gray L."/>
            <person name="Ray D.A."/>
            <person name="Sullivan K.A.M."/>
            <person name="Roscito J.G."/>
            <person name="Kirilenko B.M."/>
            <person name="Davalos L.M."/>
            <person name="Corthals A.P."/>
            <person name="Power M.L."/>
            <person name="Jones G."/>
            <person name="Ransome R.D."/>
            <person name="Dechmann D.K.N."/>
            <person name="Locatelli A.G."/>
            <person name="Puechmaille S.J."/>
            <person name="Fedrigo O."/>
            <person name="Jarvis E.D."/>
            <person name="Hiller M."/>
            <person name="Vernes S.C."/>
            <person name="Myers E.W."/>
            <person name="Teeling E.C."/>
        </authorList>
    </citation>
    <scope>NUCLEOTIDE SEQUENCE [LARGE SCALE GENOMIC DNA]</scope>
    <source>
        <strain evidence="2">Bat1K_MPI-CBG_1</strain>
    </source>
</reference>
<feature type="transmembrane region" description="Helical" evidence="1">
    <location>
        <begin position="16"/>
        <end position="34"/>
    </location>
</feature>
<keyword evidence="1" id="KW-0472">Membrane</keyword>
<dbReference type="Proteomes" id="UP000664940">
    <property type="component" value="Unassembled WGS sequence"/>
</dbReference>
<evidence type="ECO:0000313" key="2">
    <source>
        <dbReference type="EMBL" id="KAF6125246.1"/>
    </source>
</evidence>
<dbReference type="AlphaFoldDB" id="A0A834EPV9"/>
<organism evidence="2 3">
    <name type="scientific">Phyllostomus discolor</name>
    <name type="common">pale spear-nosed bat</name>
    <dbReference type="NCBI Taxonomy" id="89673"/>
    <lineage>
        <taxon>Eukaryota</taxon>
        <taxon>Metazoa</taxon>
        <taxon>Chordata</taxon>
        <taxon>Craniata</taxon>
        <taxon>Vertebrata</taxon>
        <taxon>Euteleostomi</taxon>
        <taxon>Mammalia</taxon>
        <taxon>Eutheria</taxon>
        <taxon>Laurasiatheria</taxon>
        <taxon>Chiroptera</taxon>
        <taxon>Yangochiroptera</taxon>
        <taxon>Phyllostomidae</taxon>
        <taxon>Phyllostominae</taxon>
        <taxon>Phyllostomus</taxon>
    </lineage>
</organism>
<proteinExistence type="predicted"/>
<gene>
    <name evidence="2" type="ORF">HJG60_009766</name>
</gene>
<name>A0A834EPV9_9CHIR</name>
<dbReference type="EMBL" id="JABVXQ010000002">
    <property type="protein sequence ID" value="KAF6125246.1"/>
    <property type="molecule type" value="Genomic_DNA"/>
</dbReference>
<evidence type="ECO:0000256" key="1">
    <source>
        <dbReference type="SAM" id="Phobius"/>
    </source>
</evidence>
<keyword evidence="1" id="KW-0812">Transmembrane</keyword>
<comment type="caution">
    <text evidence="2">The sequence shown here is derived from an EMBL/GenBank/DDBJ whole genome shotgun (WGS) entry which is preliminary data.</text>
</comment>
<keyword evidence="1" id="KW-1133">Transmembrane helix</keyword>
<protein>
    <submittedName>
        <fullName evidence="2">Uncharacterized protein</fullName>
    </submittedName>
</protein>
<evidence type="ECO:0000313" key="3">
    <source>
        <dbReference type="Proteomes" id="UP000664940"/>
    </source>
</evidence>
<sequence>MLSSFIQAIVKGRSSFFLSFCCIVFHCIIVLQFFDPLTDVHLGCFYHLAIINCAAMNIVLYRFFLIGVSMFLGYSPSNGIAESTGSSIFSFLKKLHAVFHSGCTSLHSHQQCTRVLFSVQPRQHLLVVDLFMLAILTGGK</sequence>
<accession>A0A834EPV9</accession>